<proteinExistence type="predicted"/>
<name>A0AAV2DIR1_9ROSI</name>
<gene>
    <name evidence="1" type="ORF">LTRI10_LOCUS15390</name>
</gene>
<dbReference type="Proteomes" id="UP001497516">
    <property type="component" value="Chromosome 3"/>
</dbReference>
<dbReference type="EMBL" id="OZ034816">
    <property type="protein sequence ID" value="CAL1373465.1"/>
    <property type="molecule type" value="Genomic_DNA"/>
</dbReference>
<dbReference type="AlphaFoldDB" id="A0AAV2DIR1"/>
<evidence type="ECO:0000313" key="2">
    <source>
        <dbReference type="Proteomes" id="UP001497516"/>
    </source>
</evidence>
<reference evidence="1 2" key="1">
    <citation type="submission" date="2024-04" db="EMBL/GenBank/DDBJ databases">
        <authorList>
            <person name="Fracassetti M."/>
        </authorList>
    </citation>
    <scope>NUCLEOTIDE SEQUENCE [LARGE SCALE GENOMIC DNA]</scope>
</reference>
<organism evidence="1 2">
    <name type="scientific">Linum trigynum</name>
    <dbReference type="NCBI Taxonomy" id="586398"/>
    <lineage>
        <taxon>Eukaryota</taxon>
        <taxon>Viridiplantae</taxon>
        <taxon>Streptophyta</taxon>
        <taxon>Embryophyta</taxon>
        <taxon>Tracheophyta</taxon>
        <taxon>Spermatophyta</taxon>
        <taxon>Magnoliopsida</taxon>
        <taxon>eudicotyledons</taxon>
        <taxon>Gunneridae</taxon>
        <taxon>Pentapetalae</taxon>
        <taxon>rosids</taxon>
        <taxon>fabids</taxon>
        <taxon>Malpighiales</taxon>
        <taxon>Linaceae</taxon>
        <taxon>Linum</taxon>
    </lineage>
</organism>
<accession>A0AAV2DIR1</accession>
<sequence>MMEKAMVLASQMWNTKVVHDKTFSGGNYGVLAGGRWRSVKSPRRRLNGINKMIGHGVNQTEMDRFQA</sequence>
<evidence type="ECO:0000313" key="1">
    <source>
        <dbReference type="EMBL" id="CAL1373465.1"/>
    </source>
</evidence>
<keyword evidence="2" id="KW-1185">Reference proteome</keyword>
<protein>
    <submittedName>
        <fullName evidence="1">Uncharacterized protein</fullName>
    </submittedName>
</protein>